<proteinExistence type="predicted"/>
<evidence type="ECO:0000313" key="1">
    <source>
        <dbReference type="EMBL" id="JAV73594.1"/>
    </source>
</evidence>
<sequence length="125" mass="13567">MSSSLLTEVPPQLIGPVVLFESCRCQRFQYGACRLLWSSFQAEGFPDKIVATRVRSFAKGCGRLLKGDVNRLISGSKNNNLLAISLQKSGNQGCDFQKGRITIPVASSCTILFKVLNTKLKGGNA</sequence>
<accession>A0A1Y1LIV6</accession>
<organism evidence="1">
    <name type="scientific">Photinus pyralis</name>
    <name type="common">Common eastern firefly</name>
    <name type="synonym">Lampyris pyralis</name>
    <dbReference type="NCBI Taxonomy" id="7054"/>
    <lineage>
        <taxon>Eukaryota</taxon>
        <taxon>Metazoa</taxon>
        <taxon>Ecdysozoa</taxon>
        <taxon>Arthropoda</taxon>
        <taxon>Hexapoda</taxon>
        <taxon>Insecta</taxon>
        <taxon>Pterygota</taxon>
        <taxon>Neoptera</taxon>
        <taxon>Endopterygota</taxon>
        <taxon>Coleoptera</taxon>
        <taxon>Polyphaga</taxon>
        <taxon>Elateriformia</taxon>
        <taxon>Elateroidea</taxon>
        <taxon>Lampyridae</taxon>
        <taxon>Lampyrinae</taxon>
        <taxon>Photinus</taxon>
    </lineage>
</organism>
<protein>
    <submittedName>
        <fullName evidence="1">Uncharacterized protein</fullName>
    </submittedName>
</protein>
<dbReference type="EMBL" id="GEZM01054512">
    <property type="protein sequence ID" value="JAV73594.1"/>
    <property type="molecule type" value="Transcribed_RNA"/>
</dbReference>
<name>A0A1Y1LIV6_PHOPY</name>
<dbReference type="AlphaFoldDB" id="A0A1Y1LIV6"/>
<reference evidence="1" key="1">
    <citation type="journal article" date="2016" name="Sci. Rep.">
        <title>Molecular characterization of firefly nuptial gifts: a multi-omics approach sheds light on postcopulatory sexual selection.</title>
        <authorList>
            <person name="Al-Wathiqui N."/>
            <person name="Fallon T.R."/>
            <person name="South A."/>
            <person name="Weng J.K."/>
            <person name="Lewis S.M."/>
        </authorList>
    </citation>
    <scope>NUCLEOTIDE SEQUENCE</scope>
</reference>